<organism evidence="8 9">
    <name type="scientific">Ectothiorhodospira marina</name>
    <dbReference type="NCBI Taxonomy" id="1396821"/>
    <lineage>
        <taxon>Bacteria</taxon>
        <taxon>Pseudomonadati</taxon>
        <taxon>Pseudomonadota</taxon>
        <taxon>Gammaproteobacteria</taxon>
        <taxon>Chromatiales</taxon>
        <taxon>Ectothiorhodospiraceae</taxon>
        <taxon>Ectothiorhodospira</taxon>
    </lineage>
</organism>
<evidence type="ECO:0000256" key="4">
    <source>
        <dbReference type="ARBA" id="ARBA00023002"/>
    </source>
</evidence>
<dbReference type="Gene3D" id="3.50.50.60">
    <property type="entry name" value="FAD/NAD(P)-binding domain"/>
    <property type="match status" value="1"/>
</dbReference>
<dbReference type="Pfam" id="PF01593">
    <property type="entry name" value="Amino_oxidase"/>
    <property type="match status" value="1"/>
</dbReference>
<name>A0A1H7NKB8_9GAMM</name>
<dbReference type="SUPFAM" id="SSF51905">
    <property type="entry name" value="FAD/NAD(P)-binding domain"/>
    <property type="match status" value="1"/>
</dbReference>
<evidence type="ECO:0000313" key="9">
    <source>
        <dbReference type="Proteomes" id="UP000199256"/>
    </source>
</evidence>
<gene>
    <name evidence="8" type="ORF">SAMN05444515_1121</name>
</gene>
<protein>
    <submittedName>
        <fullName evidence="8">Oxygen-dependent protoporphyrinogen oxidase</fullName>
    </submittedName>
</protein>
<dbReference type="Gene3D" id="1.10.3110.10">
    <property type="entry name" value="protoporphyrinogen ix oxidase, domain 3"/>
    <property type="match status" value="1"/>
</dbReference>
<keyword evidence="5" id="KW-0350">Heme biosynthesis</keyword>
<accession>A0A1H7NKB8</accession>
<evidence type="ECO:0000259" key="7">
    <source>
        <dbReference type="Pfam" id="PF01593"/>
    </source>
</evidence>
<comment type="pathway">
    <text evidence="6">Porphyrin-containing compound metabolism.</text>
</comment>
<evidence type="ECO:0000256" key="6">
    <source>
        <dbReference type="ARBA" id="ARBA00023444"/>
    </source>
</evidence>
<dbReference type="Proteomes" id="UP000199256">
    <property type="component" value="Unassembled WGS sequence"/>
</dbReference>
<evidence type="ECO:0000256" key="2">
    <source>
        <dbReference type="ARBA" id="ARBA00022630"/>
    </source>
</evidence>
<evidence type="ECO:0000256" key="3">
    <source>
        <dbReference type="ARBA" id="ARBA00022827"/>
    </source>
</evidence>
<evidence type="ECO:0000256" key="5">
    <source>
        <dbReference type="ARBA" id="ARBA00023133"/>
    </source>
</evidence>
<evidence type="ECO:0000256" key="1">
    <source>
        <dbReference type="ARBA" id="ARBA00001974"/>
    </source>
</evidence>
<keyword evidence="4" id="KW-0560">Oxidoreductase</keyword>
<dbReference type="NCBIfam" id="TIGR00562">
    <property type="entry name" value="proto_IX_ox"/>
    <property type="match status" value="1"/>
</dbReference>
<keyword evidence="3" id="KW-0274">FAD</keyword>
<dbReference type="InterPro" id="IPR050464">
    <property type="entry name" value="Zeta_carotene_desat/Oxidored"/>
</dbReference>
<dbReference type="AlphaFoldDB" id="A0A1H7NKB8"/>
<proteinExistence type="predicted"/>
<dbReference type="RefSeq" id="WP_090254182.1">
    <property type="nucleotide sequence ID" value="NZ_FOAA01000012.1"/>
</dbReference>
<dbReference type="OrthoDB" id="3450553at2"/>
<dbReference type="SUPFAM" id="SSF54373">
    <property type="entry name" value="FAD-linked reductases, C-terminal domain"/>
    <property type="match status" value="1"/>
</dbReference>
<dbReference type="InterPro" id="IPR036188">
    <property type="entry name" value="FAD/NAD-bd_sf"/>
</dbReference>
<dbReference type="Gene3D" id="3.90.660.20">
    <property type="entry name" value="Protoporphyrinogen oxidase, mitochondrial, domain 2"/>
    <property type="match status" value="1"/>
</dbReference>
<comment type="cofactor">
    <cofactor evidence="1">
        <name>FAD</name>
        <dbReference type="ChEBI" id="CHEBI:57692"/>
    </cofactor>
</comment>
<dbReference type="PANTHER" id="PTHR42923:SF3">
    <property type="entry name" value="PROTOPORPHYRINOGEN OXIDASE"/>
    <property type="match status" value="1"/>
</dbReference>
<dbReference type="GO" id="GO:0004729">
    <property type="term" value="F:oxygen-dependent protoporphyrinogen oxidase activity"/>
    <property type="evidence" value="ECO:0007669"/>
    <property type="project" value="InterPro"/>
</dbReference>
<dbReference type="STRING" id="1396821.SAMN05444515_1121"/>
<keyword evidence="9" id="KW-1185">Reference proteome</keyword>
<keyword evidence="2" id="KW-0285">Flavoprotein</keyword>
<sequence length="446" mass="48570">MRVAIIGAGISGLSTAFYFNRSRSDAELHIFEANDHLGGTMHTVNKDGFLFEEGGNGFLSNKPDMLKLVEDCEGSHLLMRSEDAARKRFIYTDAMHPFPDSPGKFFKSGLLTFPQKLRVAGEVFTPAKRDDSDETLQSFGYRRLGKAFTDVFLDAMTAGIYGTTADRVSVRAAFPLVAALEKEHGGLFKGMIKRRKQSAGPGGVLMSFKGGMNTIVDHLKAKIKAQWHTGHPVDRVTATENGYQLAVGGQTHDFDQIIMAVPAYAAAPMLSDLDPELSRQLDALDYSPIAVVGFGWKELDHPLDGFGLLTTAKAPLPFLGVLWDSSIFPDRAPDGMKSLRIMLGGQRAPHKVDQDPETLIQESREGLVKALGIDKAPDATIVKRWPKGLPGYPVGHIEAVDRIMAQASQHRGLHLTGNAFRGIAMNDCVRNGRLTAEQAALVGRAT</sequence>
<dbReference type="GO" id="GO:0006783">
    <property type="term" value="P:heme biosynthetic process"/>
    <property type="evidence" value="ECO:0007669"/>
    <property type="project" value="UniProtKB-KW"/>
</dbReference>
<dbReference type="PANTHER" id="PTHR42923">
    <property type="entry name" value="PROTOPORPHYRINOGEN OXIDASE"/>
    <property type="match status" value="1"/>
</dbReference>
<dbReference type="InterPro" id="IPR004572">
    <property type="entry name" value="Protoporphyrinogen_oxidase"/>
</dbReference>
<dbReference type="EMBL" id="FOAA01000012">
    <property type="protein sequence ID" value="SEL23475.1"/>
    <property type="molecule type" value="Genomic_DNA"/>
</dbReference>
<reference evidence="9" key="1">
    <citation type="submission" date="2016-10" db="EMBL/GenBank/DDBJ databases">
        <authorList>
            <person name="Varghese N."/>
            <person name="Submissions S."/>
        </authorList>
    </citation>
    <scope>NUCLEOTIDE SEQUENCE [LARGE SCALE GENOMIC DNA]</scope>
    <source>
        <strain evidence="9">DSM 241</strain>
    </source>
</reference>
<evidence type="ECO:0000313" key="8">
    <source>
        <dbReference type="EMBL" id="SEL23475.1"/>
    </source>
</evidence>
<dbReference type="InterPro" id="IPR002937">
    <property type="entry name" value="Amino_oxidase"/>
</dbReference>
<feature type="domain" description="Amine oxidase" evidence="7">
    <location>
        <begin position="10"/>
        <end position="438"/>
    </location>
</feature>